<accession>K4KHL1</accession>
<feature type="transmembrane region" description="Helical" evidence="1">
    <location>
        <begin position="6"/>
        <end position="23"/>
    </location>
</feature>
<keyword evidence="3" id="KW-1185">Reference proteome</keyword>
<proteinExistence type="predicted"/>
<name>K4KHL1_SIMAS</name>
<organism evidence="2 3">
    <name type="scientific">Simiduia agarivorans (strain DSM 21679 / JCM 13881 / BCRC 17597 / SA1)</name>
    <dbReference type="NCBI Taxonomy" id="1117647"/>
    <lineage>
        <taxon>Bacteria</taxon>
        <taxon>Pseudomonadati</taxon>
        <taxon>Pseudomonadota</taxon>
        <taxon>Gammaproteobacteria</taxon>
        <taxon>Cellvibrionales</taxon>
        <taxon>Cellvibrionaceae</taxon>
        <taxon>Simiduia</taxon>
    </lineage>
</organism>
<evidence type="ECO:0008006" key="4">
    <source>
        <dbReference type="Google" id="ProtNLM"/>
    </source>
</evidence>
<gene>
    <name evidence="2" type="ordered locus">M5M_06580</name>
</gene>
<dbReference type="Proteomes" id="UP000000466">
    <property type="component" value="Chromosome"/>
</dbReference>
<dbReference type="RefSeq" id="WP_015046684.1">
    <property type="nucleotide sequence ID" value="NC_018868.3"/>
</dbReference>
<reference evidence="2 3" key="1">
    <citation type="journal article" date="2013" name="Genome Announc.">
        <title>Complete genome sequence of Simiduia agarivorans SA1(T), a marine bacterium able to degrade a variety of polysaccharides.</title>
        <authorList>
            <person name="Lin S.Y."/>
            <person name="Shieh W.Y."/>
            <person name="Chen J.S."/>
            <person name="Tang S.L."/>
        </authorList>
    </citation>
    <scope>NUCLEOTIDE SEQUENCE [LARGE SCALE GENOMIC DNA]</scope>
    <source>
        <strain evidence="3">DSM 21679 / JCM 13881 / BCRC 17597 / SA1</strain>
    </source>
</reference>
<feature type="transmembrane region" description="Helical" evidence="1">
    <location>
        <begin position="35"/>
        <end position="51"/>
    </location>
</feature>
<evidence type="ECO:0000313" key="2">
    <source>
        <dbReference type="EMBL" id="AFU98511.1"/>
    </source>
</evidence>
<protein>
    <recommendedName>
        <fullName evidence="4">CvpA family protein</fullName>
    </recommendedName>
</protein>
<dbReference type="KEGG" id="saga:M5M_06580"/>
<keyword evidence="1" id="KW-0472">Membrane</keyword>
<dbReference type="EMBL" id="CP003746">
    <property type="protein sequence ID" value="AFU98511.1"/>
    <property type="molecule type" value="Genomic_DNA"/>
</dbReference>
<dbReference type="HOGENOM" id="CLU_852322_0_0_6"/>
<sequence length="326" mass="36063">MTDSPIFWVAVAITLGMGARGFWHGFSKALARLQLLVLALVATGALLAPVTRYTREWLEWPLYFHQLVFGGLLFALFYSVSCSLLTLLFDRKPVLNPCPEGEESPEQKAQRLSLGSRIMGLILGLLAGAAISVVIAFLAGVRPDFDVLENDANRLLENSGELSAYGYEQDAFDAPDESPVSALINALVLSPVKGVKLLQATSRQPEFAALLENPSAQRLMASRDIVALTDDPTFDQLIATSPVQDLWRLQRELEALTDRQLERETAAQLVDMYHRVNRVRQHPRVMEALSDTEFRQFLQSADLASLTRDARVLELGDVIIGARSTN</sequence>
<evidence type="ECO:0000256" key="1">
    <source>
        <dbReference type="SAM" id="Phobius"/>
    </source>
</evidence>
<keyword evidence="1" id="KW-0812">Transmembrane</keyword>
<feature type="transmembrane region" description="Helical" evidence="1">
    <location>
        <begin position="118"/>
        <end position="141"/>
    </location>
</feature>
<feature type="transmembrane region" description="Helical" evidence="1">
    <location>
        <begin position="63"/>
        <end position="89"/>
    </location>
</feature>
<keyword evidence="1" id="KW-1133">Transmembrane helix</keyword>
<evidence type="ECO:0000313" key="3">
    <source>
        <dbReference type="Proteomes" id="UP000000466"/>
    </source>
</evidence>
<dbReference type="STRING" id="1117647.M5M_06580"/>
<dbReference type="AlphaFoldDB" id="K4KHL1"/>